<evidence type="ECO:0000313" key="6">
    <source>
        <dbReference type="Proteomes" id="UP001480595"/>
    </source>
</evidence>
<evidence type="ECO:0000313" key="5">
    <source>
        <dbReference type="EMBL" id="KAK8069609.1"/>
    </source>
</evidence>
<name>A0ABR1VEF6_9PEZI</name>
<dbReference type="Proteomes" id="UP001480595">
    <property type="component" value="Unassembled WGS sequence"/>
</dbReference>
<evidence type="ECO:0000256" key="3">
    <source>
        <dbReference type="ARBA" id="ARBA00023002"/>
    </source>
</evidence>
<dbReference type="Gene3D" id="3.40.50.720">
    <property type="entry name" value="NAD(P)-binding Rossmann-like Domain"/>
    <property type="match status" value="1"/>
</dbReference>
<dbReference type="SUPFAM" id="SSF51735">
    <property type="entry name" value="NAD(P)-binding Rossmann-fold domains"/>
    <property type="match status" value="1"/>
</dbReference>
<dbReference type="PANTHER" id="PTHR44229">
    <property type="entry name" value="15-HYDROXYPROSTAGLANDIN DEHYDROGENASE [NAD(+)]"/>
    <property type="match status" value="1"/>
</dbReference>
<dbReference type="InterPro" id="IPR020904">
    <property type="entry name" value="Sc_DH/Rdtase_CS"/>
</dbReference>
<organism evidence="5 6">
    <name type="scientific">Apiospora phragmitis</name>
    <dbReference type="NCBI Taxonomy" id="2905665"/>
    <lineage>
        <taxon>Eukaryota</taxon>
        <taxon>Fungi</taxon>
        <taxon>Dikarya</taxon>
        <taxon>Ascomycota</taxon>
        <taxon>Pezizomycotina</taxon>
        <taxon>Sordariomycetes</taxon>
        <taxon>Xylariomycetidae</taxon>
        <taxon>Amphisphaeriales</taxon>
        <taxon>Apiosporaceae</taxon>
        <taxon>Apiospora</taxon>
    </lineage>
</organism>
<sequence length="280" mass="29641">MDGLAEASSRQTTVVTGGSSGIGLAMARYFASKGHHLYILDLSTEVGEAVADQLSAEFPGATVSFQKSDVSSWEELARAFKDIYASRGRIDVVMANAGISEHGSSSLLAQEGDEPSQPNLKVLDVNLTGVVYTVKLAIHYMSKNEPSAANGSRGAIICTASNAGIYPFPVAPLYAASKGGVIALVRSLGPALERTQIQINALAPAVLETNIAPSKDLFMNMVVTPMSTLVRGVDQLLGDRRTTGAVAEIHGDSVTLRPHLEYVDADSKANLDNFWRLGYA</sequence>
<dbReference type="GeneID" id="92090697"/>
<dbReference type="EMBL" id="JAQQWL010000006">
    <property type="protein sequence ID" value="KAK8069609.1"/>
    <property type="molecule type" value="Genomic_DNA"/>
</dbReference>
<reference evidence="5 6" key="1">
    <citation type="submission" date="2023-01" db="EMBL/GenBank/DDBJ databases">
        <title>Analysis of 21 Apiospora genomes using comparative genomics revels a genus with tremendous synthesis potential of carbohydrate active enzymes and secondary metabolites.</title>
        <authorList>
            <person name="Sorensen T."/>
        </authorList>
    </citation>
    <scope>NUCLEOTIDE SEQUENCE [LARGE SCALE GENOMIC DNA]</scope>
    <source>
        <strain evidence="5 6">CBS 135458</strain>
    </source>
</reference>
<dbReference type="InterPro" id="IPR002347">
    <property type="entry name" value="SDR_fam"/>
</dbReference>
<comment type="caution">
    <text evidence="5">The sequence shown here is derived from an EMBL/GenBank/DDBJ whole genome shotgun (WGS) entry which is preliminary data.</text>
</comment>
<dbReference type="Pfam" id="PF00106">
    <property type="entry name" value="adh_short"/>
    <property type="match status" value="1"/>
</dbReference>
<keyword evidence="6" id="KW-1185">Reference proteome</keyword>
<evidence type="ECO:0000256" key="1">
    <source>
        <dbReference type="ARBA" id="ARBA00006484"/>
    </source>
</evidence>
<proteinExistence type="inferred from homology"/>
<evidence type="ECO:0000256" key="4">
    <source>
        <dbReference type="RuleBase" id="RU000363"/>
    </source>
</evidence>
<evidence type="ECO:0000256" key="2">
    <source>
        <dbReference type="ARBA" id="ARBA00022857"/>
    </source>
</evidence>
<dbReference type="PRINTS" id="PR00080">
    <property type="entry name" value="SDRFAMILY"/>
</dbReference>
<dbReference type="RefSeq" id="XP_066716903.1">
    <property type="nucleotide sequence ID" value="XM_066857634.1"/>
</dbReference>
<dbReference type="PANTHER" id="PTHR44229:SF4">
    <property type="entry name" value="15-HYDROXYPROSTAGLANDIN DEHYDROGENASE [NAD(+)]"/>
    <property type="match status" value="1"/>
</dbReference>
<dbReference type="PROSITE" id="PS00061">
    <property type="entry name" value="ADH_SHORT"/>
    <property type="match status" value="1"/>
</dbReference>
<protein>
    <recommendedName>
        <fullName evidence="7">Short chain dehydrogenase/reductase</fullName>
    </recommendedName>
</protein>
<keyword evidence="3" id="KW-0560">Oxidoreductase</keyword>
<keyword evidence="2" id="KW-0521">NADP</keyword>
<comment type="similarity">
    <text evidence="1 4">Belongs to the short-chain dehydrogenases/reductases (SDR) family.</text>
</comment>
<accession>A0ABR1VEF6</accession>
<gene>
    <name evidence="5" type="ORF">PG994_006225</name>
</gene>
<evidence type="ECO:0008006" key="7">
    <source>
        <dbReference type="Google" id="ProtNLM"/>
    </source>
</evidence>
<dbReference type="InterPro" id="IPR036291">
    <property type="entry name" value="NAD(P)-bd_dom_sf"/>
</dbReference>
<dbReference type="PRINTS" id="PR00081">
    <property type="entry name" value="GDHRDH"/>
</dbReference>